<proteinExistence type="predicted"/>
<comment type="caution">
    <text evidence="3">The sequence shown here is derived from an EMBL/GenBank/DDBJ whole genome shotgun (WGS) entry which is preliminary data.</text>
</comment>
<reference evidence="3" key="2">
    <citation type="submission" date="2023-01" db="EMBL/GenBank/DDBJ databases">
        <authorList>
            <person name="Sun Q."/>
            <person name="Evtushenko L."/>
        </authorList>
    </citation>
    <scope>NUCLEOTIDE SEQUENCE</scope>
    <source>
        <strain evidence="3">VKM B-2789</strain>
    </source>
</reference>
<evidence type="ECO:0000313" key="3">
    <source>
        <dbReference type="EMBL" id="GLK82537.1"/>
    </source>
</evidence>
<feature type="compositionally biased region" description="Low complexity" evidence="1">
    <location>
        <begin position="117"/>
        <end position="129"/>
    </location>
</feature>
<evidence type="ECO:0008006" key="5">
    <source>
        <dbReference type="Google" id="ProtNLM"/>
    </source>
</evidence>
<dbReference type="AlphaFoldDB" id="A0A9W6JSN0"/>
<evidence type="ECO:0000256" key="2">
    <source>
        <dbReference type="SAM" id="Phobius"/>
    </source>
</evidence>
<sequence>MPSVAVSRPRGTRETSFMFDTLFANGSLTGTGVLAAIGIGLILLVVLVIRLGRRNRHRPVTVGGLRLAVLDQIPIDETRRLVLIQRDDVQHLVILGGGSDFLVEAGIGRAPARQAAAPAEPAPVAERAPAAPPKPVPAPRPAAPVREATPVREAAPPPVVPGTPATSAPRPAVTAAAASVVAAAAAVPDARPKPTEPPVPVFDATEMLPEPAPAEPPAAETRPAASQPTEETRAPGGTGRVAVKLDPHFAGMVDQLEATLRRPTAEAASRAAPPIGPAESATDNPRAEAPLVQPAERPGVVDPDFENEMASLLGRNRRP</sequence>
<name>A0A9W6JSN0_9HYPH</name>
<keyword evidence="4" id="KW-1185">Reference proteome</keyword>
<reference evidence="3" key="1">
    <citation type="journal article" date="2014" name="Int. J. Syst. Evol. Microbiol.">
        <title>Complete genome sequence of Corynebacterium casei LMG S-19264T (=DSM 44701T), isolated from a smear-ripened cheese.</title>
        <authorList>
            <consortium name="US DOE Joint Genome Institute (JGI-PGF)"/>
            <person name="Walter F."/>
            <person name="Albersmeier A."/>
            <person name="Kalinowski J."/>
            <person name="Ruckert C."/>
        </authorList>
    </citation>
    <scope>NUCLEOTIDE SEQUENCE</scope>
    <source>
        <strain evidence="3">VKM B-2789</strain>
    </source>
</reference>
<dbReference type="EMBL" id="BSFM01000003">
    <property type="protein sequence ID" value="GLK82537.1"/>
    <property type="molecule type" value="Genomic_DNA"/>
</dbReference>
<evidence type="ECO:0000313" key="4">
    <source>
        <dbReference type="Proteomes" id="UP001143330"/>
    </source>
</evidence>
<feature type="region of interest" description="Disordered" evidence="1">
    <location>
        <begin position="117"/>
        <end position="171"/>
    </location>
</feature>
<evidence type="ECO:0000256" key="1">
    <source>
        <dbReference type="SAM" id="MobiDB-lite"/>
    </source>
</evidence>
<organism evidence="3 4">
    <name type="scientific">Ancylobacter defluvii</name>
    <dbReference type="NCBI Taxonomy" id="1282440"/>
    <lineage>
        <taxon>Bacteria</taxon>
        <taxon>Pseudomonadati</taxon>
        <taxon>Pseudomonadota</taxon>
        <taxon>Alphaproteobacteria</taxon>
        <taxon>Hyphomicrobiales</taxon>
        <taxon>Xanthobacteraceae</taxon>
        <taxon>Ancylobacter</taxon>
    </lineage>
</organism>
<gene>
    <name evidence="3" type="ORF">GCM10017653_06060</name>
</gene>
<keyword evidence="2" id="KW-0812">Transmembrane</keyword>
<accession>A0A9W6JSN0</accession>
<protein>
    <recommendedName>
        <fullName evidence="5">Flagellar biosynthesis protein FliO</fullName>
    </recommendedName>
</protein>
<keyword evidence="2" id="KW-0472">Membrane</keyword>
<feature type="transmembrane region" description="Helical" evidence="2">
    <location>
        <begin position="28"/>
        <end position="49"/>
    </location>
</feature>
<feature type="compositionally biased region" description="Low complexity" evidence="1">
    <location>
        <begin position="162"/>
        <end position="171"/>
    </location>
</feature>
<keyword evidence="2" id="KW-1133">Transmembrane helix</keyword>
<dbReference type="Proteomes" id="UP001143330">
    <property type="component" value="Unassembled WGS sequence"/>
</dbReference>
<feature type="compositionally biased region" description="Low complexity" evidence="1">
    <location>
        <begin position="143"/>
        <end position="154"/>
    </location>
</feature>
<feature type="region of interest" description="Disordered" evidence="1">
    <location>
        <begin position="185"/>
        <end position="242"/>
    </location>
</feature>
<feature type="region of interest" description="Disordered" evidence="1">
    <location>
        <begin position="260"/>
        <end position="319"/>
    </location>
</feature>
<feature type="compositionally biased region" description="Pro residues" evidence="1">
    <location>
        <begin position="130"/>
        <end position="142"/>
    </location>
</feature>